<comment type="subcellular location">
    <subcellularLocation>
        <location evidence="9">Cell membrane</location>
        <topology evidence="9">Single-pass membrane protein</topology>
    </subcellularLocation>
    <subcellularLocation>
        <location evidence="1">Membrane</location>
    </subcellularLocation>
</comment>
<dbReference type="NCBIfam" id="TIGR00964">
    <property type="entry name" value="secE_bact"/>
    <property type="match status" value="1"/>
</dbReference>
<dbReference type="OrthoDB" id="9799073at2"/>
<dbReference type="PANTHER" id="PTHR33910:SF1">
    <property type="entry name" value="PROTEIN TRANSLOCASE SUBUNIT SECE"/>
    <property type="match status" value="1"/>
</dbReference>
<evidence type="ECO:0000256" key="2">
    <source>
        <dbReference type="ARBA" id="ARBA00022448"/>
    </source>
</evidence>
<dbReference type="InterPro" id="IPR001901">
    <property type="entry name" value="Translocase_SecE/Sec61-g"/>
</dbReference>
<evidence type="ECO:0000256" key="5">
    <source>
        <dbReference type="ARBA" id="ARBA00022927"/>
    </source>
</evidence>
<dbReference type="PANTHER" id="PTHR33910">
    <property type="entry name" value="PROTEIN TRANSLOCASE SUBUNIT SECE"/>
    <property type="match status" value="1"/>
</dbReference>
<evidence type="ECO:0000256" key="4">
    <source>
        <dbReference type="ARBA" id="ARBA00022692"/>
    </source>
</evidence>
<dbReference type="GO" id="GO:0005886">
    <property type="term" value="C:plasma membrane"/>
    <property type="evidence" value="ECO:0007669"/>
    <property type="project" value="UniProtKB-SubCell"/>
</dbReference>
<feature type="transmembrane region" description="Helical" evidence="9">
    <location>
        <begin position="47"/>
        <end position="68"/>
    </location>
</feature>
<keyword evidence="7 9" id="KW-0811">Translocation</keyword>
<dbReference type="GO" id="GO:0008320">
    <property type="term" value="F:protein transmembrane transporter activity"/>
    <property type="evidence" value="ECO:0007669"/>
    <property type="project" value="UniProtKB-UniRule"/>
</dbReference>
<gene>
    <name evidence="9 10" type="primary">secE</name>
    <name evidence="10" type="ORF">ANASTE_00141</name>
</gene>
<comment type="similarity">
    <text evidence="9">Belongs to the SecE/SEC61-gamma family.</text>
</comment>
<reference evidence="10" key="2">
    <citation type="submission" date="2013-08" db="EMBL/GenBank/DDBJ databases">
        <title>Draft genome sequence of Anaerofustis stercorihominis (DSM 17244).</title>
        <authorList>
            <person name="Sudarsanam P."/>
            <person name="Ley R."/>
            <person name="Guruge J."/>
            <person name="Turnbaugh P.J."/>
            <person name="Mahowald M."/>
            <person name="Liep D."/>
            <person name="Gordon J."/>
        </authorList>
    </citation>
    <scope>NUCLEOTIDE SEQUENCE</scope>
    <source>
        <strain evidence="10">DSM 17244</strain>
    </source>
</reference>
<evidence type="ECO:0000313" key="10">
    <source>
        <dbReference type="EMBL" id="EDS73572.1"/>
    </source>
</evidence>
<evidence type="ECO:0000256" key="6">
    <source>
        <dbReference type="ARBA" id="ARBA00022989"/>
    </source>
</evidence>
<evidence type="ECO:0000256" key="8">
    <source>
        <dbReference type="ARBA" id="ARBA00023136"/>
    </source>
</evidence>
<evidence type="ECO:0000256" key="7">
    <source>
        <dbReference type="ARBA" id="ARBA00023010"/>
    </source>
</evidence>
<dbReference type="RefSeq" id="WP_007049597.1">
    <property type="nucleotide sequence ID" value="NZ_DS560017.1"/>
</dbReference>
<reference evidence="10" key="1">
    <citation type="submission" date="2008-01" db="EMBL/GenBank/DDBJ databases">
        <authorList>
            <person name="Fulton L."/>
            <person name="Clifton S."/>
            <person name="Fulton B."/>
            <person name="Xu J."/>
            <person name="Minx P."/>
            <person name="Pepin K.H."/>
            <person name="Johnson M."/>
            <person name="Thiruvilangam P."/>
            <person name="Bhonagiri V."/>
            <person name="Nash W.E."/>
            <person name="Mardis E.R."/>
            <person name="Wilson R.K."/>
        </authorList>
    </citation>
    <scope>NUCLEOTIDE SEQUENCE [LARGE SCALE GENOMIC DNA]</scope>
    <source>
        <strain evidence="10">DSM 17244</strain>
    </source>
</reference>
<keyword evidence="4 9" id="KW-0812">Transmembrane</keyword>
<dbReference type="GO" id="GO:0009306">
    <property type="term" value="P:protein secretion"/>
    <property type="evidence" value="ECO:0007669"/>
    <property type="project" value="UniProtKB-UniRule"/>
</dbReference>
<dbReference type="Pfam" id="PF00584">
    <property type="entry name" value="SecE"/>
    <property type="match status" value="1"/>
</dbReference>
<dbReference type="GO" id="GO:0006605">
    <property type="term" value="P:protein targeting"/>
    <property type="evidence" value="ECO:0007669"/>
    <property type="project" value="UniProtKB-UniRule"/>
</dbReference>
<evidence type="ECO:0000256" key="1">
    <source>
        <dbReference type="ARBA" id="ARBA00004370"/>
    </source>
</evidence>
<comment type="caution">
    <text evidence="10">The sequence shown here is derived from an EMBL/GenBank/DDBJ whole genome shotgun (WGS) entry which is preliminary data.</text>
</comment>
<dbReference type="EMBL" id="ABIL02000003">
    <property type="protein sequence ID" value="EDS73572.1"/>
    <property type="molecule type" value="Genomic_DNA"/>
</dbReference>
<dbReference type="GO" id="GO:0043952">
    <property type="term" value="P:protein transport by the Sec complex"/>
    <property type="evidence" value="ECO:0007669"/>
    <property type="project" value="UniProtKB-UniRule"/>
</dbReference>
<dbReference type="Gene3D" id="1.20.5.1030">
    <property type="entry name" value="Preprotein translocase secy subunit"/>
    <property type="match status" value="1"/>
</dbReference>
<dbReference type="HAMAP" id="MF_00422">
    <property type="entry name" value="SecE"/>
    <property type="match status" value="1"/>
</dbReference>
<name>B1C603_9FIRM</name>
<dbReference type="AlphaFoldDB" id="B1C603"/>
<accession>B1C603</accession>
<keyword evidence="8 9" id="KW-0472">Membrane</keyword>
<keyword evidence="2 9" id="KW-0813">Transport</keyword>
<keyword evidence="6 9" id="KW-1133">Transmembrane helix</keyword>
<organism evidence="10 11">
    <name type="scientific">Anaerofustis stercorihominis DSM 17244</name>
    <dbReference type="NCBI Taxonomy" id="445971"/>
    <lineage>
        <taxon>Bacteria</taxon>
        <taxon>Bacillati</taxon>
        <taxon>Bacillota</taxon>
        <taxon>Clostridia</taxon>
        <taxon>Eubacteriales</taxon>
        <taxon>Eubacteriaceae</taxon>
        <taxon>Anaerofustis</taxon>
    </lineage>
</organism>
<evidence type="ECO:0000256" key="9">
    <source>
        <dbReference type="HAMAP-Rule" id="MF_00422"/>
    </source>
</evidence>
<dbReference type="Proteomes" id="UP000005178">
    <property type="component" value="Unassembled WGS sequence"/>
</dbReference>
<protein>
    <recommendedName>
        <fullName evidence="9">Protein translocase subunit SecE</fullName>
    </recommendedName>
</protein>
<dbReference type="GeneID" id="97999979"/>
<comment type="function">
    <text evidence="9">Essential subunit of the Sec protein translocation channel SecYEG. Clamps together the 2 halves of SecY. May contact the channel plug during translocation.</text>
</comment>
<sequence>MAKGNKNAKAVKKPEFFLIRWFKSVSNFFRGVSVELKKVTWPTKDELIQYTIVVVVICAVLTLFIWGLDTVLGLLKGLF</sequence>
<dbReference type="GO" id="GO:0065002">
    <property type="term" value="P:intracellular protein transmembrane transport"/>
    <property type="evidence" value="ECO:0007669"/>
    <property type="project" value="UniProtKB-UniRule"/>
</dbReference>
<evidence type="ECO:0000256" key="3">
    <source>
        <dbReference type="ARBA" id="ARBA00022475"/>
    </source>
</evidence>
<dbReference type="PRINTS" id="PR01650">
    <property type="entry name" value="SECETRNLCASE"/>
</dbReference>
<dbReference type="InterPro" id="IPR005807">
    <property type="entry name" value="SecE_bac"/>
</dbReference>
<evidence type="ECO:0000313" key="11">
    <source>
        <dbReference type="Proteomes" id="UP000005178"/>
    </source>
</evidence>
<keyword evidence="5 9" id="KW-0653">Protein transport</keyword>
<dbReference type="InterPro" id="IPR038379">
    <property type="entry name" value="SecE_sf"/>
</dbReference>
<dbReference type="STRING" id="445971.ANASTE_00141"/>
<keyword evidence="11" id="KW-1185">Reference proteome</keyword>
<keyword evidence="3 9" id="KW-1003">Cell membrane</keyword>
<dbReference type="PROSITE" id="PS01067">
    <property type="entry name" value="SECE_SEC61G"/>
    <property type="match status" value="1"/>
</dbReference>
<comment type="subunit">
    <text evidence="9">Component of the Sec protein translocase complex. Heterotrimer consisting of SecY, SecE and SecG subunits. The heterotrimers can form oligomers, although 1 heterotrimer is thought to be able to translocate proteins. Interacts with the ribosome. Interacts with SecDF, and other proteins may be involved. Interacts with SecA.</text>
</comment>
<dbReference type="HOGENOM" id="CLU_113663_5_0_9"/>
<proteinExistence type="inferred from homology"/>